<dbReference type="EMBL" id="SSTD01001877">
    <property type="protein sequence ID" value="TYK28930.1"/>
    <property type="molecule type" value="Genomic_DNA"/>
</dbReference>
<evidence type="ECO:0000313" key="1">
    <source>
        <dbReference type="EMBL" id="KAA0065986.1"/>
    </source>
</evidence>
<proteinExistence type="predicted"/>
<reference evidence="3 4" key="1">
    <citation type="submission" date="2019-08" db="EMBL/GenBank/DDBJ databases">
        <title>Draft genome sequences of two oriental melons (Cucumis melo L. var makuwa).</title>
        <authorList>
            <person name="Kwon S.-Y."/>
        </authorList>
    </citation>
    <scope>NUCLEOTIDE SEQUENCE [LARGE SCALE GENOMIC DNA]</scope>
    <source>
        <strain evidence="4">cv. Chang Bougi</strain>
        <strain evidence="3">cv. SW 3</strain>
        <tissue evidence="2">Leaf</tissue>
    </source>
</reference>
<dbReference type="Proteomes" id="UP000321947">
    <property type="component" value="Unassembled WGS sequence"/>
</dbReference>
<accession>A0A5D3E095</accession>
<gene>
    <name evidence="2" type="ORF">E5676_scaffold120G00140</name>
    <name evidence="1" type="ORF">E6C27_scaffold62G00750</name>
</gene>
<evidence type="ECO:0000313" key="4">
    <source>
        <dbReference type="Proteomes" id="UP000321947"/>
    </source>
</evidence>
<dbReference type="EMBL" id="SSTE01000977">
    <property type="protein sequence ID" value="KAA0065986.1"/>
    <property type="molecule type" value="Genomic_DNA"/>
</dbReference>
<evidence type="ECO:0000313" key="3">
    <source>
        <dbReference type="Proteomes" id="UP000321393"/>
    </source>
</evidence>
<dbReference type="Proteomes" id="UP000321393">
    <property type="component" value="Unassembled WGS sequence"/>
</dbReference>
<comment type="caution">
    <text evidence="2">The sequence shown here is derived from an EMBL/GenBank/DDBJ whole genome shotgun (WGS) entry which is preliminary data.</text>
</comment>
<evidence type="ECO:0000313" key="2">
    <source>
        <dbReference type="EMBL" id="TYK28930.1"/>
    </source>
</evidence>
<name>A0A5D3E095_CUCMM</name>
<dbReference type="AlphaFoldDB" id="A0A5D3E095"/>
<organism evidence="2 4">
    <name type="scientific">Cucumis melo var. makuwa</name>
    <name type="common">Oriental melon</name>
    <dbReference type="NCBI Taxonomy" id="1194695"/>
    <lineage>
        <taxon>Eukaryota</taxon>
        <taxon>Viridiplantae</taxon>
        <taxon>Streptophyta</taxon>
        <taxon>Embryophyta</taxon>
        <taxon>Tracheophyta</taxon>
        <taxon>Spermatophyta</taxon>
        <taxon>Magnoliopsida</taxon>
        <taxon>eudicotyledons</taxon>
        <taxon>Gunneridae</taxon>
        <taxon>Pentapetalae</taxon>
        <taxon>rosids</taxon>
        <taxon>fabids</taxon>
        <taxon>Cucurbitales</taxon>
        <taxon>Cucurbitaceae</taxon>
        <taxon>Benincaseae</taxon>
        <taxon>Cucumis</taxon>
    </lineage>
</organism>
<protein>
    <submittedName>
        <fullName evidence="2">Ty3-gypsy retrotransposon protein</fullName>
    </submittedName>
</protein>
<sequence length="74" mass="8617">MESPKPWIFIKENPLYDNFDSASSKPKREAHPNVMFVMMVDATVEAAMTEIERKINLLMKVVTKRNHEIVALRE</sequence>